<dbReference type="EMBL" id="SLXD01000006">
    <property type="protein sequence ID" value="TCP02650.1"/>
    <property type="molecule type" value="Genomic_DNA"/>
</dbReference>
<dbReference type="OrthoDB" id="8525901at2"/>
<gene>
    <name evidence="1" type="ORF">EV684_106212</name>
</gene>
<sequence length="284" mass="28749">MNAAAAFRLACALDVAVRKPGNVSRASPGHRMQAEDFVASAAAAVAPITAPGAGVGERIEAAVAATWAAVGCNTNLGIVLLAAPLARAAEAPGATASLAALGDTLAGVLGALDVADAAAAFRAIAQAQPAGLGQAPEQDVHAEPDVDLRAAMALAAGRDRIAAQYTNGFADVLALAAQAQNEGFPGGDRAATTAVVQRLHLECLARWPDSHIVRKHGEAVAQTVLHAAQRWRGHPAPDSDAGFAAWDEQLKREGLNPGTSADLTVAALFAAALVGDAPREWHGT</sequence>
<dbReference type="AlphaFoldDB" id="A0A4R2M8I1"/>
<comment type="caution">
    <text evidence="1">The sequence shown here is derived from an EMBL/GenBank/DDBJ whole genome shotgun (WGS) entry which is preliminary data.</text>
</comment>
<organism evidence="1 2">
    <name type="scientific">Rubrivivax gelatinosus</name>
    <name type="common">Rhodocyclus gelatinosus</name>
    <name type="synonym">Rhodopseudomonas gelatinosa</name>
    <dbReference type="NCBI Taxonomy" id="28068"/>
    <lineage>
        <taxon>Bacteria</taxon>
        <taxon>Pseudomonadati</taxon>
        <taxon>Pseudomonadota</taxon>
        <taxon>Betaproteobacteria</taxon>
        <taxon>Burkholderiales</taxon>
        <taxon>Sphaerotilaceae</taxon>
        <taxon>Rubrivivax</taxon>
    </lineage>
</organism>
<accession>A0A4R2M8I1</accession>
<dbReference type="Pfam" id="PF01874">
    <property type="entry name" value="CitG"/>
    <property type="match status" value="1"/>
</dbReference>
<dbReference type="Proteomes" id="UP000295106">
    <property type="component" value="Unassembled WGS sequence"/>
</dbReference>
<reference evidence="1 2" key="1">
    <citation type="submission" date="2019-03" db="EMBL/GenBank/DDBJ databases">
        <title>Genomic Encyclopedia of Type Strains, Phase IV (KMG-IV): sequencing the most valuable type-strain genomes for metagenomic binning, comparative biology and taxonomic classification.</title>
        <authorList>
            <person name="Goeker M."/>
        </authorList>
    </citation>
    <scope>NUCLEOTIDE SEQUENCE [LARGE SCALE GENOMIC DNA]</scope>
    <source>
        <strain evidence="1 2">DSM 1709</strain>
    </source>
</reference>
<dbReference type="GO" id="GO:0046917">
    <property type="term" value="F:triphosphoribosyl-dephospho-CoA synthase activity"/>
    <property type="evidence" value="ECO:0007669"/>
    <property type="project" value="InterPro"/>
</dbReference>
<evidence type="ECO:0000313" key="2">
    <source>
        <dbReference type="Proteomes" id="UP000295106"/>
    </source>
</evidence>
<dbReference type="PANTHER" id="PTHR42280:SF1">
    <property type="entry name" value="CITG FAMILY PROTEIN"/>
    <property type="match status" value="1"/>
</dbReference>
<proteinExistence type="predicted"/>
<protein>
    <submittedName>
        <fullName evidence="1">Triphosphoribosyl-dephospho-CoA synthase</fullName>
    </submittedName>
</protein>
<dbReference type="PANTHER" id="PTHR42280">
    <property type="entry name" value="CITG FAMILY PROTEIN"/>
    <property type="match status" value="1"/>
</dbReference>
<dbReference type="Gene3D" id="1.10.4200.10">
    <property type="entry name" value="Triphosphoribosyl-dephospho-CoA protein"/>
    <property type="match status" value="1"/>
</dbReference>
<name>A0A4R2M8I1_RUBGE</name>
<evidence type="ECO:0000313" key="1">
    <source>
        <dbReference type="EMBL" id="TCP02650.1"/>
    </source>
</evidence>
<dbReference type="GeneID" id="99683614"/>
<dbReference type="GO" id="GO:0005524">
    <property type="term" value="F:ATP binding"/>
    <property type="evidence" value="ECO:0007669"/>
    <property type="project" value="InterPro"/>
</dbReference>
<dbReference type="RefSeq" id="WP_132647285.1">
    <property type="nucleotide sequence ID" value="NZ_CP181386.1"/>
</dbReference>
<dbReference type="InterPro" id="IPR002736">
    <property type="entry name" value="CitG"/>
</dbReference>